<dbReference type="eggNOG" id="ENOG502QQN9">
    <property type="taxonomic scope" value="Eukaryota"/>
</dbReference>
<feature type="transmembrane region" description="Helical" evidence="5">
    <location>
        <begin position="422"/>
        <end position="442"/>
    </location>
</feature>
<reference evidence="7 8" key="1">
    <citation type="submission" date="2006-10" db="EMBL/GenBank/DDBJ databases">
        <title>The Genome Sequence of Batrachochytrium dendrobatidis JEL423.</title>
        <authorList>
            <consortium name="The Broad Institute Genome Sequencing Platform"/>
            <person name="Birren B."/>
            <person name="Lander E."/>
            <person name="Galagan J."/>
            <person name="Cuomo C."/>
            <person name="Devon K."/>
            <person name="Jaffe D."/>
            <person name="Butler J."/>
            <person name="Alvarez P."/>
            <person name="Gnerre S."/>
            <person name="Grabherr M."/>
            <person name="Kleber M."/>
            <person name="Mauceli E."/>
            <person name="Brockman W."/>
            <person name="Young S."/>
            <person name="LaButti K."/>
            <person name="Sykes S."/>
            <person name="DeCaprio D."/>
            <person name="Crawford M."/>
            <person name="Koehrsen M."/>
            <person name="Engels R."/>
            <person name="Montgomery P."/>
            <person name="Pearson M."/>
            <person name="Howarth C."/>
            <person name="Larson L."/>
            <person name="White J."/>
            <person name="O'Leary S."/>
            <person name="Kodira C."/>
            <person name="Zeng Q."/>
            <person name="Yandava C."/>
            <person name="Alvarado L."/>
            <person name="Longcore J."/>
            <person name="James T."/>
        </authorList>
    </citation>
    <scope>NUCLEOTIDE SEQUENCE [LARGE SCALE GENOMIC DNA]</scope>
    <source>
        <strain evidence="7 8">JEL423</strain>
    </source>
</reference>
<evidence type="ECO:0000256" key="2">
    <source>
        <dbReference type="ARBA" id="ARBA00022692"/>
    </source>
</evidence>
<dbReference type="VEuPathDB" id="FungiDB:BDEG_23667"/>
<evidence type="ECO:0000256" key="1">
    <source>
        <dbReference type="ARBA" id="ARBA00004141"/>
    </source>
</evidence>
<keyword evidence="2 5" id="KW-0812">Transmembrane</keyword>
<evidence type="ECO:0000259" key="6">
    <source>
        <dbReference type="Pfam" id="PF06813"/>
    </source>
</evidence>
<feature type="transmembrane region" description="Helical" evidence="5">
    <location>
        <begin position="345"/>
        <end position="370"/>
    </location>
</feature>
<feature type="transmembrane region" description="Helical" evidence="5">
    <location>
        <begin position="34"/>
        <end position="54"/>
    </location>
</feature>
<feature type="transmembrane region" description="Helical" evidence="5">
    <location>
        <begin position="207"/>
        <end position="227"/>
    </location>
</feature>
<sequence length="515" mass="55930">MATPIVTVDERNVVNLRKSADIAHSNLNIPASSLALALCSSCMIMLASGTAYLFSLYGPQLSTKLNLNQSETAFIAICGNTGIFISGPLMGSLVDKYRSRPQLLVLAGGCIIASGYISVAAIYNGYIPQPHFLIMAFIFLCIGVGSAACYHSALAVNYRIWPAQHRGFAVGVNVGFFGLSAFVFANMSNIFQKIKHKEKSVLDVGAYLEAVGIICLLLSIFGAATMITREEFEAPSVEIDSSSYTTRFYSAARENDSSPNQTAVSLLVSAETHLSETTPLLRRCRRQDSCDHALVDAGLQPIADPDNLMEDIEEEVSSSSSTPQIHSPAEFEIEDISCFVFADTYLLATVMLLLIGVCLMYYNNVGAVILSLSPMDQDSSHPDVHWAQRIHVIVLSLFSFGSRISVGLAADYSYRYLSVPRAAWLLFSSLMGAAASVTLILATTLDQVMIASVFFGISFGGIWTIMPVLIGEYFGFKRFGQNWGWMTVMPAFGGPIFSTLFVLSWGRACSVSVLY</sequence>
<gene>
    <name evidence="7" type="ORF">BDEG_23667</name>
</gene>
<feature type="transmembrane region" description="Helical" evidence="5">
    <location>
        <begin position="483"/>
        <end position="505"/>
    </location>
</feature>
<evidence type="ECO:0000313" key="8">
    <source>
        <dbReference type="Proteomes" id="UP000077115"/>
    </source>
</evidence>
<dbReference type="STRING" id="403673.A0A177WIG4"/>
<keyword evidence="3 5" id="KW-1133">Transmembrane helix</keyword>
<dbReference type="InterPro" id="IPR036259">
    <property type="entry name" value="MFS_trans_sf"/>
</dbReference>
<evidence type="ECO:0000313" key="7">
    <source>
        <dbReference type="EMBL" id="OAJ39863.1"/>
    </source>
</evidence>
<dbReference type="SUPFAM" id="SSF103473">
    <property type="entry name" value="MFS general substrate transporter"/>
    <property type="match status" value="1"/>
</dbReference>
<protein>
    <recommendedName>
        <fullName evidence="6">Nodulin-like domain-containing protein</fullName>
    </recommendedName>
</protein>
<evidence type="ECO:0000256" key="5">
    <source>
        <dbReference type="SAM" id="Phobius"/>
    </source>
</evidence>
<dbReference type="EMBL" id="DS022303">
    <property type="protein sequence ID" value="OAJ39863.1"/>
    <property type="molecule type" value="Genomic_DNA"/>
</dbReference>
<feature type="transmembrane region" description="Helical" evidence="5">
    <location>
        <begin position="132"/>
        <end position="156"/>
    </location>
</feature>
<dbReference type="GO" id="GO:0016020">
    <property type="term" value="C:membrane"/>
    <property type="evidence" value="ECO:0007669"/>
    <property type="project" value="UniProtKB-SubCell"/>
</dbReference>
<feature type="transmembrane region" description="Helical" evidence="5">
    <location>
        <begin position="74"/>
        <end position="91"/>
    </location>
</feature>
<keyword evidence="4 5" id="KW-0472">Membrane</keyword>
<feature type="transmembrane region" description="Helical" evidence="5">
    <location>
        <begin position="390"/>
        <end position="410"/>
    </location>
</feature>
<dbReference type="Gene3D" id="1.20.1250.20">
    <property type="entry name" value="MFS general substrate transporter like domains"/>
    <property type="match status" value="2"/>
</dbReference>
<dbReference type="Proteomes" id="UP000077115">
    <property type="component" value="Unassembled WGS sequence"/>
</dbReference>
<evidence type="ECO:0000256" key="4">
    <source>
        <dbReference type="ARBA" id="ARBA00023136"/>
    </source>
</evidence>
<dbReference type="InterPro" id="IPR010658">
    <property type="entry name" value="Nodulin-like"/>
</dbReference>
<evidence type="ECO:0000256" key="3">
    <source>
        <dbReference type="ARBA" id="ARBA00022989"/>
    </source>
</evidence>
<reference evidence="7 8" key="2">
    <citation type="submission" date="2016-05" db="EMBL/GenBank/DDBJ databases">
        <title>Lineage-specific infection strategies underlie the spectrum of fungal disease in amphibians.</title>
        <authorList>
            <person name="Cuomo C.A."/>
            <person name="Farrer R.A."/>
            <person name="James T."/>
            <person name="Longcore J."/>
            <person name="Birren B."/>
        </authorList>
    </citation>
    <scope>NUCLEOTIDE SEQUENCE [LARGE SCALE GENOMIC DNA]</scope>
    <source>
        <strain evidence="7 8">JEL423</strain>
    </source>
</reference>
<comment type="subcellular location">
    <subcellularLocation>
        <location evidence="1">Membrane</location>
        <topology evidence="1">Multi-pass membrane protein</topology>
    </subcellularLocation>
</comment>
<organism evidence="7 8">
    <name type="scientific">Batrachochytrium dendrobatidis (strain JEL423)</name>
    <dbReference type="NCBI Taxonomy" id="403673"/>
    <lineage>
        <taxon>Eukaryota</taxon>
        <taxon>Fungi</taxon>
        <taxon>Fungi incertae sedis</taxon>
        <taxon>Chytridiomycota</taxon>
        <taxon>Chytridiomycota incertae sedis</taxon>
        <taxon>Chytridiomycetes</taxon>
        <taxon>Rhizophydiales</taxon>
        <taxon>Rhizophydiales incertae sedis</taxon>
        <taxon>Batrachochytrium</taxon>
    </lineage>
</organism>
<dbReference type="PANTHER" id="PTHR21576:SF158">
    <property type="entry name" value="RIBOSOMAL RNA-PROCESSING PROTEIN 12-LIKE CONSERVED DOMAIN-CONTAINING PROTEIN"/>
    <property type="match status" value="1"/>
</dbReference>
<dbReference type="Pfam" id="PF06813">
    <property type="entry name" value="Nodulin-like"/>
    <property type="match status" value="1"/>
</dbReference>
<accession>A0A177WIG4</accession>
<feature type="domain" description="Nodulin-like" evidence="6">
    <location>
        <begin position="37"/>
        <end position="214"/>
    </location>
</feature>
<dbReference type="OrthoDB" id="410267at2759"/>
<name>A0A177WIG4_BATDL</name>
<dbReference type="PANTHER" id="PTHR21576">
    <property type="entry name" value="UNCHARACTERIZED NODULIN-LIKE PROTEIN"/>
    <property type="match status" value="1"/>
</dbReference>
<feature type="transmembrane region" description="Helical" evidence="5">
    <location>
        <begin position="103"/>
        <end position="126"/>
    </location>
</feature>
<dbReference type="AlphaFoldDB" id="A0A177WIG4"/>
<feature type="transmembrane region" description="Helical" evidence="5">
    <location>
        <begin position="448"/>
        <end position="471"/>
    </location>
</feature>
<feature type="transmembrane region" description="Helical" evidence="5">
    <location>
        <begin position="168"/>
        <end position="187"/>
    </location>
</feature>
<proteinExistence type="predicted"/>